<dbReference type="InterPro" id="IPR032675">
    <property type="entry name" value="LRR_dom_sf"/>
</dbReference>
<dbReference type="Proteomes" id="UP000663838">
    <property type="component" value="Unassembled WGS sequence"/>
</dbReference>
<evidence type="ECO:0000313" key="2">
    <source>
        <dbReference type="Proteomes" id="UP000663838"/>
    </source>
</evidence>
<dbReference type="EMBL" id="CAJOBS010000798">
    <property type="protein sequence ID" value="CAF4643643.1"/>
    <property type="molecule type" value="Genomic_DNA"/>
</dbReference>
<gene>
    <name evidence="1" type="ORF">TOA249_LOCUS13465</name>
</gene>
<proteinExistence type="predicted"/>
<dbReference type="Gene3D" id="3.80.10.10">
    <property type="entry name" value="Ribonuclease Inhibitor"/>
    <property type="match status" value="1"/>
</dbReference>
<evidence type="ECO:0000313" key="1">
    <source>
        <dbReference type="EMBL" id="CAF4643643.1"/>
    </source>
</evidence>
<name>A0A821EW67_9BILA</name>
<dbReference type="SUPFAM" id="SSF52047">
    <property type="entry name" value="RNI-like"/>
    <property type="match status" value="1"/>
</dbReference>
<accession>A0A821EW67</accession>
<organism evidence="1 2">
    <name type="scientific">Rotaria socialis</name>
    <dbReference type="NCBI Taxonomy" id="392032"/>
    <lineage>
        <taxon>Eukaryota</taxon>
        <taxon>Metazoa</taxon>
        <taxon>Spiralia</taxon>
        <taxon>Gnathifera</taxon>
        <taxon>Rotifera</taxon>
        <taxon>Eurotatoria</taxon>
        <taxon>Bdelloidea</taxon>
        <taxon>Philodinida</taxon>
        <taxon>Philodinidae</taxon>
        <taxon>Rotaria</taxon>
    </lineage>
</organism>
<reference evidence="1" key="1">
    <citation type="submission" date="2021-02" db="EMBL/GenBank/DDBJ databases">
        <authorList>
            <person name="Nowell W R."/>
        </authorList>
    </citation>
    <scope>NUCLEOTIDE SEQUENCE</scope>
</reference>
<comment type="caution">
    <text evidence="1">The sequence shown here is derived from an EMBL/GenBank/DDBJ whole genome shotgun (WGS) entry which is preliminary data.</text>
</comment>
<sequence>MTFKGFSSYFSYLIRLALSNCIKKQEEINDKTLFNCTLKKQISVLVMDTDGDGKQKAAENAHKLLFPHILTTFTNLEYLSFGPSSFWYQQLSFNISSPTVISSTLLELYVCLNTFIDCLYLLDGRFNQLCKFYVKIEFITISRLTINNKKKLPNLRSILLCSDISTDLYDELIVPLLHRMPNLEELDLSLLVCVKTIFIHGNVLKTIDERSFEHKFFLQIAQSFPLLRELTVVNQKRQTDKQIRKSKNENKDFPIIEYLHLARLDLAGAHIDYHEQFLVDTKTCSPNNLRLSMNYQSVKKVTRNFRRNTTRSNCAKLSDVYLFRQFKFPEHLKDYFPNAKVF</sequence>
<dbReference type="AlphaFoldDB" id="A0A821EW67"/>
<protein>
    <submittedName>
        <fullName evidence="1">Uncharacterized protein</fullName>
    </submittedName>
</protein>